<evidence type="ECO:0000259" key="8">
    <source>
        <dbReference type="Pfam" id="PF08281"/>
    </source>
</evidence>
<dbReference type="Gene3D" id="1.10.10.10">
    <property type="entry name" value="Winged helix-like DNA-binding domain superfamily/Winged helix DNA-binding domain"/>
    <property type="match status" value="1"/>
</dbReference>
<dbReference type="Gene3D" id="1.10.1740.10">
    <property type="match status" value="1"/>
</dbReference>
<dbReference type="GO" id="GO:0016987">
    <property type="term" value="F:sigma factor activity"/>
    <property type="evidence" value="ECO:0007669"/>
    <property type="project" value="UniProtKB-KW"/>
</dbReference>
<organism evidence="9 10">
    <name type="scientific">Conexibacter arvalis</name>
    <dbReference type="NCBI Taxonomy" id="912552"/>
    <lineage>
        <taxon>Bacteria</taxon>
        <taxon>Bacillati</taxon>
        <taxon>Actinomycetota</taxon>
        <taxon>Thermoleophilia</taxon>
        <taxon>Solirubrobacterales</taxon>
        <taxon>Conexibacteraceae</taxon>
        <taxon>Conexibacter</taxon>
    </lineage>
</organism>
<dbReference type="Pfam" id="PF07722">
    <property type="entry name" value="Peptidase_C26"/>
    <property type="match status" value="1"/>
</dbReference>
<comment type="similarity">
    <text evidence="1 6">Belongs to the sigma-70 factor family. ECF subfamily.</text>
</comment>
<dbReference type="PROSITE" id="PS01063">
    <property type="entry name" value="SIGMA70_ECF"/>
    <property type="match status" value="1"/>
</dbReference>
<dbReference type="InterPro" id="IPR007627">
    <property type="entry name" value="RNA_pol_sigma70_r2"/>
</dbReference>
<evidence type="ECO:0000313" key="9">
    <source>
        <dbReference type="EMBL" id="MBB4661130.1"/>
    </source>
</evidence>
<name>A0A840IB20_9ACTN</name>
<dbReference type="PANTHER" id="PTHR43133">
    <property type="entry name" value="RNA POLYMERASE ECF-TYPE SIGMA FACTO"/>
    <property type="match status" value="1"/>
</dbReference>
<dbReference type="InterPro" id="IPR000838">
    <property type="entry name" value="RNA_pol_sigma70_ECF_CS"/>
</dbReference>
<dbReference type="InterPro" id="IPR039425">
    <property type="entry name" value="RNA_pol_sigma-70-like"/>
</dbReference>
<evidence type="ECO:0000256" key="3">
    <source>
        <dbReference type="ARBA" id="ARBA00023082"/>
    </source>
</evidence>
<keyword evidence="4 6" id="KW-0238">DNA-binding</keyword>
<evidence type="ECO:0000256" key="5">
    <source>
        <dbReference type="ARBA" id="ARBA00023163"/>
    </source>
</evidence>
<dbReference type="InterPro" id="IPR013325">
    <property type="entry name" value="RNA_pol_sigma_r2"/>
</dbReference>
<dbReference type="InterPro" id="IPR014284">
    <property type="entry name" value="RNA_pol_sigma-70_dom"/>
</dbReference>
<dbReference type="NCBIfam" id="TIGR02937">
    <property type="entry name" value="sigma70-ECF"/>
    <property type="match status" value="1"/>
</dbReference>
<keyword evidence="5 6" id="KW-0804">Transcription</keyword>
<gene>
    <name evidence="9" type="ORF">BDZ31_000703</name>
</gene>
<keyword evidence="10" id="KW-1185">Reference proteome</keyword>
<reference evidence="9 10" key="1">
    <citation type="submission" date="2020-08" db="EMBL/GenBank/DDBJ databases">
        <title>Genomic Encyclopedia of Archaeal and Bacterial Type Strains, Phase II (KMG-II): from individual species to whole genera.</title>
        <authorList>
            <person name="Goeker M."/>
        </authorList>
    </citation>
    <scope>NUCLEOTIDE SEQUENCE [LARGE SCALE GENOMIC DNA]</scope>
    <source>
        <strain evidence="9 10">DSM 23288</strain>
    </source>
</reference>
<keyword evidence="3 6" id="KW-0731">Sigma factor</keyword>
<dbReference type="PANTHER" id="PTHR43133:SF8">
    <property type="entry name" value="RNA POLYMERASE SIGMA FACTOR HI_1459-RELATED"/>
    <property type="match status" value="1"/>
</dbReference>
<evidence type="ECO:0000313" key="10">
    <source>
        <dbReference type="Proteomes" id="UP000585272"/>
    </source>
</evidence>
<dbReference type="InterPro" id="IPR011697">
    <property type="entry name" value="Peptidase_C26"/>
</dbReference>
<dbReference type="InterPro" id="IPR013324">
    <property type="entry name" value="RNA_pol_sigma_r3/r4-like"/>
</dbReference>
<feature type="domain" description="RNA polymerase sigma factor 70 region 4 type 2" evidence="8">
    <location>
        <begin position="99"/>
        <end position="148"/>
    </location>
</feature>
<dbReference type="GO" id="GO:0016787">
    <property type="term" value="F:hydrolase activity"/>
    <property type="evidence" value="ECO:0007669"/>
    <property type="project" value="InterPro"/>
</dbReference>
<keyword evidence="2 6" id="KW-0805">Transcription regulation</keyword>
<dbReference type="InterPro" id="IPR036388">
    <property type="entry name" value="WH-like_DNA-bd_sf"/>
</dbReference>
<dbReference type="SUPFAM" id="SSF88946">
    <property type="entry name" value="Sigma2 domain of RNA polymerase sigma factors"/>
    <property type="match status" value="1"/>
</dbReference>
<evidence type="ECO:0000256" key="1">
    <source>
        <dbReference type="ARBA" id="ARBA00010641"/>
    </source>
</evidence>
<dbReference type="RefSeq" id="WP_183339034.1">
    <property type="nucleotide sequence ID" value="NZ_JACHNU010000001.1"/>
</dbReference>
<dbReference type="SUPFAM" id="SSF88659">
    <property type="entry name" value="Sigma3 and sigma4 domains of RNA polymerase sigma factors"/>
    <property type="match status" value="1"/>
</dbReference>
<dbReference type="Gene3D" id="3.40.50.880">
    <property type="match status" value="1"/>
</dbReference>
<dbReference type="EMBL" id="JACHNU010000001">
    <property type="protein sequence ID" value="MBB4661130.1"/>
    <property type="molecule type" value="Genomic_DNA"/>
</dbReference>
<dbReference type="AlphaFoldDB" id="A0A840IB20"/>
<dbReference type="GO" id="GO:0006950">
    <property type="term" value="P:response to stress"/>
    <property type="evidence" value="ECO:0007669"/>
    <property type="project" value="UniProtKB-ARBA"/>
</dbReference>
<dbReference type="Pfam" id="PF04542">
    <property type="entry name" value="Sigma70_r2"/>
    <property type="match status" value="1"/>
</dbReference>
<dbReference type="PROSITE" id="PS51273">
    <property type="entry name" value="GATASE_TYPE_1"/>
    <property type="match status" value="1"/>
</dbReference>
<dbReference type="GO" id="GO:0003677">
    <property type="term" value="F:DNA binding"/>
    <property type="evidence" value="ECO:0007669"/>
    <property type="project" value="UniProtKB-KW"/>
</dbReference>
<evidence type="ECO:0000259" key="7">
    <source>
        <dbReference type="Pfam" id="PF04542"/>
    </source>
</evidence>
<sequence length="386" mass="41876">MDLDLLISTHRAAIERHLRRYVGDPGLAEDLAQEVFLRAWLHAPRDLSPERRRAWLFRVARNAAIDALRARRPHDDAVLLDAVGGEVAGGADDLDERLTIEAALAQLPARERALVTLQFAGFGPTDAARLLQTTPEAARKRLTRARERFRVAYQALRPAAESPLVLLVARDQQPEIYESWLGAGEVRVRRVAPEQASRQLATAHALVLTGDTHDVHPATYGQQIRAARNPRIEADRTDLAIVREALATRMPVLGICRGHQLINVARGGSLHQDLSEIGHDGAGHSSGTHPIRSQDGSLARRMLGATAAVPTLHHQAVARVGRGLTVTSTSADGLVEAVEDPRLPFAVGVQWHAELPEASEAGRRLRDGLVEAARRHAGLAPLAAAA</sequence>
<comment type="caution">
    <text evidence="9">The sequence shown here is derived from an EMBL/GenBank/DDBJ whole genome shotgun (WGS) entry which is preliminary data.</text>
</comment>
<evidence type="ECO:0000256" key="6">
    <source>
        <dbReference type="RuleBase" id="RU000716"/>
    </source>
</evidence>
<evidence type="ECO:0000256" key="2">
    <source>
        <dbReference type="ARBA" id="ARBA00023015"/>
    </source>
</evidence>
<dbReference type="InterPro" id="IPR029062">
    <property type="entry name" value="Class_I_gatase-like"/>
</dbReference>
<dbReference type="InterPro" id="IPR013249">
    <property type="entry name" value="RNA_pol_sigma70_r4_t2"/>
</dbReference>
<proteinExistence type="inferred from homology"/>
<protein>
    <recommendedName>
        <fullName evidence="6">RNA polymerase sigma factor</fullName>
    </recommendedName>
</protein>
<dbReference type="GO" id="GO:0006352">
    <property type="term" value="P:DNA-templated transcription initiation"/>
    <property type="evidence" value="ECO:0007669"/>
    <property type="project" value="InterPro"/>
</dbReference>
<accession>A0A840IB20</accession>
<evidence type="ECO:0000256" key="4">
    <source>
        <dbReference type="ARBA" id="ARBA00023125"/>
    </source>
</evidence>
<dbReference type="Proteomes" id="UP000585272">
    <property type="component" value="Unassembled WGS sequence"/>
</dbReference>
<feature type="domain" description="RNA polymerase sigma-70 region 2" evidence="7">
    <location>
        <begin position="6"/>
        <end position="72"/>
    </location>
</feature>
<dbReference type="SUPFAM" id="SSF52317">
    <property type="entry name" value="Class I glutamine amidotransferase-like"/>
    <property type="match status" value="1"/>
</dbReference>
<dbReference type="Pfam" id="PF08281">
    <property type="entry name" value="Sigma70_r4_2"/>
    <property type="match status" value="1"/>
</dbReference>